<dbReference type="Gene3D" id="3.60.15.10">
    <property type="entry name" value="Ribonuclease Z/Hydroxyacylglutathione hydrolase-like"/>
    <property type="match status" value="1"/>
</dbReference>
<dbReference type="CDD" id="cd16277">
    <property type="entry name" value="metallo-hydrolase-like_MBL-fold"/>
    <property type="match status" value="1"/>
</dbReference>
<evidence type="ECO:0000259" key="5">
    <source>
        <dbReference type="SMART" id="SM00849"/>
    </source>
</evidence>
<dbReference type="SUPFAM" id="SSF56281">
    <property type="entry name" value="Metallo-hydrolase/oxidoreductase"/>
    <property type="match status" value="1"/>
</dbReference>
<feature type="domain" description="Metallo-beta-lactamase" evidence="5">
    <location>
        <begin position="75"/>
        <end position="290"/>
    </location>
</feature>
<evidence type="ECO:0000256" key="1">
    <source>
        <dbReference type="ARBA" id="ARBA00007749"/>
    </source>
</evidence>
<keyword evidence="7" id="KW-1185">Reference proteome</keyword>
<dbReference type="KEGG" id="ppai:E1956_29510"/>
<reference evidence="6 7" key="1">
    <citation type="submission" date="2019-03" db="EMBL/GenBank/DDBJ databases">
        <title>Paraburkholderia sp. 7MH5, isolated from subtropical forest soil.</title>
        <authorList>
            <person name="Gao Z.-H."/>
            <person name="Qiu L.-H."/>
        </authorList>
    </citation>
    <scope>NUCLEOTIDE SEQUENCE [LARGE SCALE GENOMIC DNA]</scope>
    <source>
        <strain evidence="6 7">7MH5</strain>
    </source>
</reference>
<dbReference type="InterPro" id="IPR051013">
    <property type="entry name" value="MBL_superfamily_lactonases"/>
</dbReference>
<evidence type="ECO:0000256" key="2">
    <source>
        <dbReference type="ARBA" id="ARBA00022723"/>
    </source>
</evidence>
<dbReference type="EMBL" id="CP038150">
    <property type="protein sequence ID" value="QBR02355.1"/>
    <property type="molecule type" value="Genomic_DNA"/>
</dbReference>
<protein>
    <submittedName>
        <fullName evidence="6">MBL fold metallo-hydrolase</fullName>
    </submittedName>
</protein>
<dbReference type="InterPro" id="IPR036866">
    <property type="entry name" value="RibonucZ/Hydroxyglut_hydro"/>
</dbReference>
<dbReference type="AlphaFoldDB" id="A0A4P7D694"/>
<keyword evidence="3 6" id="KW-0378">Hydrolase</keyword>
<evidence type="ECO:0000313" key="7">
    <source>
        <dbReference type="Proteomes" id="UP000295727"/>
    </source>
</evidence>
<sequence>MCNETSHSGRIVNRSADKFTVGIGNVEVIRLYETTLLGETAQTWLPDFNRELVREHEHWLAPTYYDPESGRIPMPVHSWIVRTPRHTVLIDSCIGNHKHRPGLSEMHQLSTHYLERMAALGVHPEEIDYVMCSHLHADHVGWNTRLVNGTWVPTFPNARYVISQVEYDHVLRAITTGTSGVPGWFAPMYNDSVLPIVEAGQSVMFDDTYSLDDTFLIRHAPGHSPGHVRIELSSRGESGVFCGDMLHTPIQIPFWQWSSRVCDDRALAAQSRKELLSFCAETGAVLLPGHFEFPHVGHIVDEAGSFGIQFMR</sequence>
<organism evidence="6 7">
    <name type="scientific">Paraburkholderia pallida</name>
    <dbReference type="NCBI Taxonomy" id="2547399"/>
    <lineage>
        <taxon>Bacteria</taxon>
        <taxon>Pseudomonadati</taxon>
        <taxon>Pseudomonadota</taxon>
        <taxon>Betaproteobacteria</taxon>
        <taxon>Burkholderiales</taxon>
        <taxon>Burkholderiaceae</taxon>
        <taxon>Paraburkholderia</taxon>
    </lineage>
</organism>
<evidence type="ECO:0000313" key="6">
    <source>
        <dbReference type="EMBL" id="QBR02355.1"/>
    </source>
</evidence>
<dbReference type="GO" id="GO:0046872">
    <property type="term" value="F:metal ion binding"/>
    <property type="evidence" value="ECO:0007669"/>
    <property type="project" value="UniProtKB-KW"/>
</dbReference>
<dbReference type="GO" id="GO:0016787">
    <property type="term" value="F:hydrolase activity"/>
    <property type="evidence" value="ECO:0007669"/>
    <property type="project" value="UniProtKB-KW"/>
</dbReference>
<comment type="similarity">
    <text evidence="1">Belongs to the metallo-beta-lactamase superfamily.</text>
</comment>
<dbReference type="InterPro" id="IPR001279">
    <property type="entry name" value="Metallo-B-lactamas"/>
</dbReference>
<dbReference type="PANTHER" id="PTHR42978">
    <property type="entry name" value="QUORUM-QUENCHING LACTONASE YTNP-RELATED-RELATED"/>
    <property type="match status" value="1"/>
</dbReference>
<keyword evidence="4" id="KW-0862">Zinc</keyword>
<dbReference type="SMART" id="SM00849">
    <property type="entry name" value="Lactamase_B"/>
    <property type="match status" value="1"/>
</dbReference>
<gene>
    <name evidence="6" type="ORF">E1956_29510</name>
</gene>
<dbReference type="Proteomes" id="UP000295727">
    <property type="component" value="Chromosome 3"/>
</dbReference>
<proteinExistence type="inferred from homology"/>
<evidence type="ECO:0000256" key="4">
    <source>
        <dbReference type="ARBA" id="ARBA00022833"/>
    </source>
</evidence>
<accession>A0A4P7D694</accession>
<evidence type="ECO:0000256" key="3">
    <source>
        <dbReference type="ARBA" id="ARBA00022801"/>
    </source>
</evidence>
<name>A0A4P7D694_9BURK</name>
<dbReference type="OrthoDB" id="5443440at2"/>
<dbReference type="PANTHER" id="PTHR42978:SF6">
    <property type="entry name" value="QUORUM-QUENCHING LACTONASE YTNP-RELATED"/>
    <property type="match status" value="1"/>
</dbReference>
<dbReference type="Pfam" id="PF00753">
    <property type="entry name" value="Lactamase_B"/>
    <property type="match status" value="1"/>
</dbReference>
<keyword evidence="2" id="KW-0479">Metal-binding</keyword>